<dbReference type="PANTHER" id="PTHR42776">
    <property type="entry name" value="SERINE PEPTIDASE S9 FAMILY MEMBER"/>
    <property type="match status" value="1"/>
</dbReference>
<dbReference type="EMBL" id="JAICCF010000006">
    <property type="protein sequence ID" value="MBW8688153.1"/>
    <property type="molecule type" value="Genomic_DNA"/>
</dbReference>
<reference evidence="3 4" key="1">
    <citation type="submission" date="2021-08" db="EMBL/GenBank/DDBJ databases">
        <title>The genome sequence of Chitinophaga sp. B61.</title>
        <authorList>
            <person name="Zhang X."/>
        </authorList>
    </citation>
    <scope>NUCLEOTIDE SEQUENCE [LARGE SCALE GENOMIC DNA]</scope>
    <source>
        <strain evidence="3 4">B61</strain>
    </source>
</reference>
<dbReference type="RefSeq" id="WP_220253473.1">
    <property type="nucleotide sequence ID" value="NZ_JAICCF010000006.1"/>
</dbReference>
<dbReference type="SUPFAM" id="SSF53474">
    <property type="entry name" value="alpha/beta-Hydrolases"/>
    <property type="match status" value="1"/>
</dbReference>
<protein>
    <submittedName>
        <fullName evidence="3">Prolyl oligopeptidase family serine peptidase</fullName>
    </submittedName>
</protein>
<sequence length="835" mass="93239">MRYTLILLLLVLHHILVAQKPPITNMTYKSWETLLHYNISDDGRYVWYTYGSELTGTSLVVRAVKGNYSKIFTGVLDAAFTADSRHLVFVSKQGLAVLPVGGTIATYDQRFTHYKLPERGTGQWLAARQADTLVLKDLHHGKEYCYTGVRASLFNKAGDVLVLNKKDSLLWIDLHTMQAIGMSGGDNVLFDHSDTAVAFTSGVQPEVRLRYYRKGMNSACDILPGSLPDLANMGLQFSKDNKSVFFRLLKAKAATPPPATSKVRVWDYRDVRLQSQTAPDEYSPFTAKVPVTGGPLVRLENIDTSLVGMPGDRYALVSNVVNDEDAYWNDKQVKGYDLVSLADGSKRHVVESPQRVAGIQLSPGERFVVWFDVLTKQYFSYEIHTGIRRNISKGVRACLAKESFSRMEIQPAGSAGWLANDQRLLVYDAYDIWQLDPMGKVPPVNITNYYGVKHQTILRMVYPQLLSTQQLNDPVLIACLDSDKRNGFMQVKLGTNTAIAPATMEPVAYHFPALVVFEPSAPVKAKKAGIYILQKQHATSAPNLVFTTDFHTFQPLSDIQPQQVFNWLTAELVRWPIPSAGTGTGILYKPEDFDPNKRYPVIFTYYEERSNELHLFPSVRLSTGALTIAWYVSNGYLVFVPDIVRPTGQNGPAILNTVESAARYLSSRPYVNAARLGLQGHSFGGYETNYIIAHSNLFAAAQSSAAPADLLGLHGGLGFSGRSYHYISEVGQMNQGAAPWEDVSLYVQGSPVVYAQQINTPLLMMHNKEDGAVPFLQSVALFNALRRLGKPVWLVEYEGEGHVLYDWESQVDFTRRQEEFFGRWLKGEEISVGLR</sequence>
<dbReference type="SUPFAM" id="SSF82171">
    <property type="entry name" value="DPP6 N-terminal domain-like"/>
    <property type="match status" value="1"/>
</dbReference>
<dbReference type="InterPro" id="IPR001375">
    <property type="entry name" value="Peptidase_S9_cat"/>
</dbReference>
<organism evidence="3 4">
    <name type="scientific">Chitinophaga rhizophila</name>
    <dbReference type="NCBI Taxonomy" id="2866212"/>
    <lineage>
        <taxon>Bacteria</taxon>
        <taxon>Pseudomonadati</taxon>
        <taxon>Bacteroidota</taxon>
        <taxon>Chitinophagia</taxon>
        <taxon>Chitinophagales</taxon>
        <taxon>Chitinophagaceae</taxon>
        <taxon>Chitinophaga</taxon>
    </lineage>
</organism>
<name>A0ABS7GN10_9BACT</name>
<evidence type="ECO:0000259" key="2">
    <source>
        <dbReference type="Pfam" id="PF00326"/>
    </source>
</evidence>
<accession>A0ABS7GN10</accession>
<dbReference type="Proteomes" id="UP000812961">
    <property type="component" value="Unassembled WGS sequence"/>
</dbReference>
<proteinExistence type="predicted"/>
<evidence type="ECO:0000313" key="3">
    <source>
        <dbReference type="EMBL" id="MBW8688153.1"/>
    </source>
</evidence>
<dbReference type="InterPro" id="IPR029058">
    <property type="entry name" value="AB_hydrolase_fold"/>
</dbReference>
<keyword evidence="1" id="KW-0378">Hydrolase</keyword>
<feature type="domain" description="Peptidase S9 prolyl oligopeptidase catalytic" evidence="2">
    <location>
        <begin position="654"/>
        <end position="827"/>
    </location>
</feature>
<dbReference type="Gene3D" id="3.40.50.1820">
    <property type="entry name" value="alpha/beta hydrolase"/>
    <property type="match status" value="1"/>
</dbReference>
<evidence type="ECO:0000256" key="1">
    <source>
        <dbReference type="ARBA" id="ARBA00022801"/>
    </source>
</evidence>
<comment type="caution">
    <text evidence="3">The sequence shown here is derived from an EMBL/GenBank/DDBJ whole genome shotgun (WGS) entry which is preliminary data.</text>
</comment>
<dbReference type="PANTHER" id="PTHR42776:SF27">
    <property type="entry name" value="DIPEPTIDYL PEPTIDASE FAMILY MEMBER 6"/>
    <property type="match status" value="1"/>
</dbReference>
<gene>
    <name evidence="3" type="ORF">K1Y79_27700</name>
</gene>
<keyword evidence="4" id="KW-1185">Reference proteome</keyword>
<evidence type="ECO:0000313" key="4">
    <source>
        <dbReference type="Proteomes" id="UP000812961"/>
    </source>
</evidence>
<dbReference type="Pfam" id="PF00326">
    <property type="entry name" value="Peptidase_S9"/>
    <property type="match status" value="1"/>
</dbReference>